<evidence type="ECO:0000256" key="2">
    <source>
        <dbReference type="ARBA" id="ARBA00022703"/>
    </source>
</evidence>
<dbReference type="GO" id="GO:0051402">
    <property type="term" value="P:neuron apoptotic process"/>
    <property type="evidence" value="ECO:0007669"/>
    <property type="project" value="TreeGrafter"/>
</dbReference>
<dbReference type="GO" id="GO:0008631">
    <property type="term" value="P:intrinsic apoptotic signaling pathway in response to oxidative stress"/>
    <property type="evidence" value="ECO:0007669"/>
    <property type="project" value="TreeGrafter"/>
</dbReference>
<dbReference type="EMBL" id="JASAOG010000127">
    <property type="protein sequence ID" value="KAK0049378.1"/>
    <property type="molecule type" value="Genomic_DNA"/>
</dbReference>
<comment type="caution">
    <text evidence="8">The sequence shown here is derived from an EMBL/GenBank/DDBJ whole genome shotgun (WGS) entry which is preliminary data.</text>
</comment>
<organism evidence="8 9">
    <name type="scientific">Biomphalaria pfeifferi</name>
    <name type="common">Bloodfluke planorb</name>
    <name type="synonym">Freshwater snail</name>
    <dbReference type="NCBI Taxonomy" id="112525"/>
    <lineage>
        <taxon>Eukaryota</taxon>
        <taxon>Metazoa</taxon>
        <taxon>Spiralia</taxon>
        <taxon>Lophotrochozoa</taxon>
        <taxon>Mollusca</taxon>
        <taxon>Gastropoda</taxon>
        <taxon>Heterobranchia</taxon>
        <taxon>Euthyneura</taxon>
        <taxon>Panpulmonata</taxon>
        <taxon>Hygrophila</taxon>
        <taxon>Lymnaeoidea</taxon>
        <taxon>Planorbidae</taxon>
        <taxon>Biomphalaria</taxon>
    </lineage>
</organism>
<keyword evidence="3" id="KW-0809">Transit peptide</keyword>
<dbReference type="Gene3D" id="1.20.58.70">
    <property type="match status" value="1"/>
</dbReference>
<evidence type="ECO:0000313" key="9">
    <source>
        <dbReference type="Proteomes" id="UP001233172"/>
    </source>
</evidence>
<gene>
    <name evidence="8" type="ORF">Bpfe_021266</name>
</gene>
<keyword evidence="4" id="KW-0496">Mitochondrion</keyword>
<dbReference type="GO" id="GO:0005739">
    <property type="term" value="C:mitochondrion"/>
    <property type="evidence" value="ECO:0007669"/>
    <property type="project" value="UniProtKB-SubCell"/>
</dbReference>
<dbReference type="PANTHER" id="PTHR32247:SF3">
    <property type="entry name" value="DIABLO IAP-BINDING MITOCHONDRIAL PROTEIN"/>
    <property type="match status" value="1"/>
</dbReference>
<keyword evidence="2" id="KW-0053">Apoptosis</keyword>
<evidence type="ECO:0000256" key="5">
    <source>
        <dbReference type="ARBA" id="ARBA00033049"/>
    </source>
</evidence>
<dbReference type="InterPro" id="IPR009062">
    <property type="entry name" value="Smac/DIABLO-like_sf"/>
</dbReference>
<evidence type="ECO:0000256" key="4">
    <source>
        <dbReference type="ARBA" id="ARBA00023128"/>
    </source>
</evidence>
<dbReference type="Proteomes" id="UP001233172">
    <property type="component" value="Unassembled WGS sequence"/>
</dbReference>
<proteinExistence type="inferred from homology"/>
<evidence type="ECO:0000256" key="6">
    <source>
        <dbReference type="ARBA" id="ARBA00046319"/>
    </source>
</evidence>
<dbReference type="PANTHER" id="PTHR32247">
    <property type="entry name" value="DIABLO HOMOLOG, MITOCHONDRIAL"/>
    <property type="match status" value="1"/>
</dbReference>
<dbReference type="InterPro" id="IPR015142">
    <property type="entry name" value="Smac_DIABLO"/>
</dbReference>
<keyword evidence="7" id="KW-0175">Coiled coil</keyword>
<dbReference type="Pfam" id="PF09057">
    <property type="entry name" value="Smac_DIABLO"/>
    <property type="match status" value="1"/>
</dbReference>
<keyword evidence="9" id="KW-1185">Reference proteome</keyword>
<evidence type="ECO:0000256" key="7">
    <source>
        <dbReference type="SAM" id="Coils"/>
    </source>
</evidence>
<dbReference type="SUPFAM" id="SSF46984">
    <property type="entry name" value="Smac/diablo"/>
    <property type="match status" value="1"/>
</dbReference>
<name>A0AAD8B7E1_BIOPF</name>
<evidence type="ECO:0000256" key="3">
    <source>
        <dbReference type="ARBA" id="ARBA00022946"/>
    </source>
</evidence>
<sequence>MATLLCRKRISNAIRSISNIYGSNHSNALCRTLFSKFKIPLCSRLSSNCRTSKLKQFFGDLFLLSLPLALAGVKTVHQSHENETQTVTEKEVLSQTENSIQIEQNRNVINKQTGDNLSFIGASSRFKVTKDFEANDPQLSSSQCLKNAVGLAVDATSAVLSQTLYQIIDAEQEYLQLVTVLVTLLEYQIQVLGLEVEEQKMSDLVVEARSEMNQAHERKQELDILFSSVEKLAEATSEVAFAAGADYASVSSSERLHSALMEKKRLQQQSEAAEHKLHLMQATVIEKTMKHQESLKCKKKANQTAVSDLNQLNQINET</sequence>
<comment type="similarity">
    <text evidence="6">Belongs to the Smac/DIABLO protein family.</text>
</comment>
<feature type="coiled-coil region" evidence="7">
    <location>
        <begin position="256"/>
        <end position="283"/>
    </location>
</feature>
<dbReference type="AlphaFoldDB" id="A0AAD8B7E1"/>
<comment type="subcellular location">
    <subcellularLocation>
        <location evidence="1">Mitochondrion</location>
    </subcellularLocation>
</comment>
<evidence type="ECO:0000313" key="8">
    <source>
        <dbReference type="EMBL" id="KAK0049378.1"/>
    </source>
</evidence>
<reference evidence="8" key="2">
    <citation type="submission" date="2023-04" db="EMBL/GenBank/DDBJ databases">
        <authorList>
            <person name="Bu L."/>
            <person name="Lu L."/>
            <person name="Laidemitt M.R."/>
            <person name="Zhang S.M."/>
            <person name="Mutuku M."/>
            <person name="Mkoji G."/>
            <person name="Steinauer M."/>
            <person name="Loker E.S."/>
        </authorList>
    </citation>
    <scope>NUCLEOTIDE SEQUENCE</scope>
    <source>
        <strain evidence="8">KasaAsao</strain>
        <tissue evidence="8">Whole Snail</tissue>
    </source>
</reference>
<accession>A0AAD8B7E1</accession>
<evidence type="ECO:0000256" key="1">
    <source>
        <dbReference type="ARBA" id="ARBA00004173"/>
    </source>
</evidence>
<protein>
    <recommendedName>
        <fullName evidence="5">Direct IAP-binding protein with low pI</fullName>
    </recommendedName>
</protein>
<reference evidence="8" key="1">
    <citation type="journal article" date="2023" name="PLoS Negl. Trop. Dis.">
        <title>A genome sequence for Biomphalaria pfeifferi, the major vector snail for the human-infecting parasite Schistosoma mansoni.</title>
        <authorList>
            <person name="Bu L."/>
            <person name="Lu L."/>
            <person name="Laidemitt M.R."/>
            <person name="Zhang S.M."/>
            <person name="Mutuku M."/>
            <person name="Mkoji G."/>
            <person name="Steinauer M."/>
            <person name="Loker E.S."/>
        </authorList>
    </citation>
    <scope>NUCLEOTIDE SEQUENCE</scope>
    <source>
        <strain evidence="8">KasaAsao</strain>
    </source>
</reference>